<feature type="region of interest" description="Disordered" evidence="1">
    <location>
        <begin position="1"/>
        <end position="109"/>
    </location>
</feature>
<dbReference type="Proteomes" id="UP000243459">
    <property type="component" value="Chromosome 1"/>
</dbReference>
<sequence length="199" mass="21834">MMMHQKPTRLHPLPGPPSIDDASPPIAGRVPTPATRVRRPARSLPTPPSTPTLATSSHVRVQDPAACAADRPRLDARRVRPTRTPARGQCAAESKESSLTPASPCPEFRKGELRKPARHVAYMAPRLFRRAALHPARYHGQPCKGRDGLPPPGFALSSLTHSRDSLGLARKSPKTRWRATDGARRQQQRSRCLVRDSPA</sequence>
<evidence type="ECO:0000256" key="1">
    <source>
        <dbReference type="SAM" id="MobiDB-lite"/>
    </source>
</evidence>
<gene>
    <name evidence="2" type="ORF">A4U43_C01F20690</name>
</gene>
<organism evidence="2 3">
    <name type="scientific">Asparagus officinalis</name>
    <name type="common">Garden asparagus</name>
    <dbReference type="NCBI Taxonomy" id="4686"/>
    <lineage>
        <taxon>Eukaryota</taxon>
        <taxon>Viridiplantae</taxon>
        <taxon>Streptophyta</taxon>
        <taxon>Embryophyta</taxon>
        <taxon>Tracheophyta</taxon>
        <taxon>Spermatophyta</taxon>
        <taxon>Magnoliopsida</taxon>
        <taxon>Liliopsida</taxon>
        <taxon>Asparagales</taxon>
        <taxon>Asparagaceae</taxon>
        <taxon>Asparagoideae</taxon>
        <taxon>Asparagus</taxon>
    </lineage>
</organism>
<evidence type="ECO:0000313" key="3">
    <source>
        <dbReference type="Proteomes" id="UP000243459"/>
    </source>
</evidence>
<name>A0A5P1FRQ3_ASPOF</name>
<accession>A0A5P1FRQ3</accession>
<evidence type="ECO:0000313" key="2">
    <source>
        <dbReference type="EMBL" id="ONK80694.1"/>
    </source>
</evidence>
<dbReference type="AlphaFoldDB" id="A0A5P1FRQ3"/>
<dbReference type="EMBL" id="CM007381">
    <property type="protein sequence ID" value="ONK80694.1"/>
    <property type="molecule type" value="Genomic_DNA"/>
</dbReference>
<protein>
    <submittedName>
        <fullName evidence="2">Uncharacterized protein</fullName>
    </submittedName>
</protein>
<proteinExistence type="predicted"/>
<reference evidence="3" key="1">
    <citation type="journal article" date="2017" name="Nat. Commun.">
        <title>The asparagus genome sheds light on the origin and evolution of a young Y chromosome.</title>
        <authorList>
            <person name="Harkess A."/>
            <person name="Zhou J."/>
            <person name="Xu C."/>
            <person name="Bowers J.E."/>
            <person name="Van der Hulst R."/>
            <person name="Ayyampalayam S."/>
            <person name="Mercati F."/>
            <person name="Riccardi P."/>
            <person name="McKain M.R."/>
            <person name="Kakrana A."/>
            <person name="Tang H."/>
            <person name="Ray J."/>
            <person name="Groenendijk J."/>
            <person name="Arikit S."/>
            <person name="Mathioni S.M."/>
            <person name="Nakano M."/>
            <person name="Shan H."/>
            <person name="Telgmann-Rauber A."/>
            <person name="Kanno A."/>
            <person name="Yue Z."/>
            <person name="Chen H."/>
            <person name="Li W."/>
            <person name="Chen Y."/>
            <person name="Xu X."/>
            <person name="Zhang Y."/>
            <person name="Luo S."/>
            <person name="Chen H."/>
            <person name="Gao J."/>
            <person name="Mao Z."/>
            <person name="Pires J.C."/>
            <person name="Luo M."/>
            <person name="Kudrna D."/>
            <person name="Wing R.A."/>
            <person name="Meyers B.C."/>
            <person name="Yi K."/>
            <person name="Kong H."/>
            <person name="Lavrijsen P."/>
            <person name="Sunseri F."/>
            <person name="Falavigna A."/>
            <person name="Ye Y."/>
            <person name="Leebens-Mack J.H."/>
            <person name="Chen G."/>
        </authorList>
    </citation>
    <scope>NUCLEOTIDE SEQUENCE [LARGE SCALE GENOMIC DNA]</scope>
    <source>
        <strain evidence="3">cv. DH0086</strain>
    </source>
</reference>
<dbReference type="Gramene" id="ONK80694">
    <property type="protein sequence ID" value="ONK80694"/>
    <property type="gene ID" value="A4U43_C01F20690"/>
</dbReference>
<keyword evidence="3" id="KW-1185">Reference proteome</keyword>
<feature type="region of interest" description="Disordered" evidence="1">
    <location>
        <begin position="161"/>
        <end position="199"/>
    </location>
</feature>